<dbReference type="Gene3D" id="2.170.130.10">
    <property type="entry name" value="TonB-dependent receptor, plug domain"/>
    <property type="match status" value="1"/>
</dbReference>
<dbReference type="SUPFAM" id="SSF56935">
    <property type="entry name" value="Porins"/>
    <property type="match status" value="1"/>
</dbReference>
<feature type="region of interest" description="Disordered" evidence="10">
    <location>
        <begin position="1"/>
        <end position="32"/>
    </location>
</feature>
<name>A0A6I4TJW1_9SPHN</name>
<dbReference type="PROSITE" id="PS52016">
    <property type="entry name" value="TONB_DEPENDENT_REC_3"/>
    <property type="match status" value="1"/>
</dbReference>
<dbReference type="Proteomes" id="UP000432727">
    <property type="component" value="Unassembled WGS sequence"/>
</dbReference>
<evidence type="ECO:0000259" key="12">
    <source>
        <dbReference type="Pfam" id="PF07715"/>
    </source>
</evidence>
<evidence type="ECO:0000256" key="1">
    <source>
        <dbReference type="ARBA" id="ARBA00004571"/>
    </source>
</evidence>
<gene>
    <name evidence="13" type="ORF">GRI34_07745</name>
</gene>
<dbReference type="PANTHER" id="PTHR47234:SF2">
    <property type="entry name" value="TONB-DEPENDENT RECEPTOR"/>
    <property type="match status" value="1"/>
</dbReference>
<evidence type="ECO:0000256" key="2">
    <source>
        <dbReference type="ARBA" id="ARBA00022448"/>
    </source>
</evidence>
<evidence type="ECO:0000256" key="5">
    <source>
        <dbReference type="ARBA" id="ARBA00023077"/>
    </source>
</evidence>
<dbReference type="InterPro" id="IPR037066">
    <property type="entry name" value="Plug_dom_sf"/>
</dbReference>
<organism evidence="13 14">
    <name type="scientific">Qipengyuania aquimaris</name>
    <dbReference type="NCBI Taxonomy" id="255984"/>
    <lineage>
        <taxon>Bacteria</taxon>
        <taxon>Pseudomonadati</taxon>
        <taxon>Pseudomonadota</taxon>
        <taxon>Alphaproteobacteria</taxon>
        <taxon>Sphingomonadales</taxon>
        <taxon>Erythrobacteraceae</taxon>
        <taxon>Qipengyuania</taxon>
    </lineage>
</organism>
<evidence type="ECO:0000256" key="3">
    <source>
        <dbReference type="ARBA" id="ARBA00022452"/>
    </source>
</evidence>
<evidence type="ECO:0000256" key="8">
    <source>
        <dbReference type="PROSITE-ProRule" id="PRU01360"/>
    </source>
</evidence>
<evidence type="ECO:0000256" key="6">
    <source>
        <dbReference type="ARBA" id="ARBA00023136"/>
    </source>
</evidence>
<keyword evidence="2 8" id="KW-0813">Transport</keyword>
<evidence type="ECO:0000259" key="11">
    <source>
        <dbReference type="Pfam" id="PF00593"/>
    </source>
</evidence>
<dbReference type="Pfam" id="PF07715">
    <property type="entry name" value="Plug"/>
    <property type="match status" value="1"/>
</dbReference>
<feature type="compositionally biased region" description="Low complexity" evidence="10">
    <location>
        <begin position="1"/>
        <end position="10"/>
    </location>
</feature>
<keyword evidence="4 8" id="KW-0812">Transmembrane</keyword>
<accession>A0A6I4TJW1</accession>
<keyword evidence="13" id="KW-0675">Receptor</keyword>
<comment type="similarity">
    <text evidence="8 9">Belongs to the TonB-dependent receptor family.</text>
</comment>
<evidence type="ECO:0000313" key="14">
    <source>
        <dbReference type="Proteomes" id="UP000432727"/>
    </source>
</evidence>
<evidence type="ECO:0000256" key="7">
    <source>
        <dbReference type="ARBA" id="ARBA00023237"/>
    </source>
</evidence>
<keyword evidence="3 8" id="KW-1134">Transmembrane beta strand</keyword>
<evidence type="ECO:0000256" key="4">
    <source>
        <dbReference type="ARBA" id="ARBA00022692"/>
    </source>
</evidence>
<evidence type="ECO:0000256" key="10">
    <source>
        <dbReference type="SAM" id="MobiDB-lite"/>
    </source>
</evidence>
<reference evidence="13 14" key="1">
    <citation type="submission" date="2019-12" db="EMBL/GenBank/DDBJ databases">
        <title>Genomic-based taxomic classification of the family Erythrobacteraceae.</title>
        <authorList>
            <person name="Xu L."/>
        </authorList>
    </citation>
    <scope>NUCLEOTIDE SEQUENCE [LARGE SCALE GENOMIC DNA]</scope>
    <source>
        <strain evidence="13 14">JCM 12189</strain>
    </source>
</reference>
<comment type="subcellular location">
    <subcellularLocation>
        <location evidence="1 8">Cell outer membrane</location>
        <topology evidence="1 8">Multi-pass membrane protein</topology>
    </subcellularLocation>
</comment>
<dbReference type="Gene3D" id="2.40.170.20">
    <property type="entry name" value="TonB-dependent receptor, beta-barrel domain"/>
    <property type="match status" value="1"/>
</dbReference>
<comment type="caution">
    <text evidence="13">The sequence shown here is derived from an EMBL/GenBank/DDBJ whole genome shotgun (WGS) entry which is preliminary data.</text>
</comment>
<dbReference type="AlphaFoldDB" id="A0A6I4TJW1"/>
<protein>
    <submittedName>
        <fullName evidence="13">TonB-dependent receptor</fullName>
    </submittedName>
</protein>
<dbReference type="PANTHER" id="PTHR47234">
    <property type="match status" value="1"/>
</dbReference>
<feature type="domain" description="TonB-dependent receptor plug" evidence="12">
    <location>
        <begin position="47"/>
        <end position="157"/>
    </location>
</feature>
<dbReference type="InterPro" id="IPR012910">
    <property type="entry name" value="Plug_dom"/>
</dbReference>
<evidence type="ECO:0000256" key="9">
    <source>
        <dbReference type="RuleBase" id="RU003357"/>
    </source>
</evidence>
<dbReference type="InterPro" id="IPR000531">
    <property type="entry name" value="Beta-barrel_TonB"/>
</dbReference>
<feature type="domain" description="TonB-dependent receptor-like beta-barrel" evidence="11">
    <location>
        <begin position="449"/>
        <end position="967"/>
    </location>
</feature>
<dbReference type="GO" id="GO:0009279">
    <property type="term" value="C:cell outer membrane"/>
    <property type="evidence" value="ECO:0007669"/>
    <property type="project" value="UniProtKB-SubCell"/>
</dbReference>
<dbReference type="InterPro" id="IPR039426">
    <property type="entry name" value="TonB-dep_rcpt-like"/>
</dbReference>
<keyword evidence="5 9" id="KW-0798">TonB box</keyword>
<dbReference type="EMBL" id="WTYI01000001">
    <property type="protein sequence ID" value="MXO96312.1"/>
    <property type="molecule type" value="Genomic_DNA"/>
</dbReference>
<keyword evidence="14" id="KW-1185">Reference proteome</keyword>
<evidence type="ECO:0000313" key="13">
    <source>
        <dbReference type="EMBL" id="MXO96312.1"/>
    </source>
</evidence>
<keyword evidence="7 8" id="KW-0998">Cell outer membrane</keyword>
<sequence length="1009" mass="107235">MAAAPALAQDQDAEVDAVSAADLEQENTDRSGDAIIVTGTRISNPNLELASPVAVVGEEELALQATSTVEETLREIPGAVASLGSNLNNGNGGSTFINLRGVGSNRNITLLNGTRLVPADTSLRVNLDIIPTALLERVDVLTGGAGSTYGADAVSGVINFVTKTDFEGAELTVLNSITEEGDGYVGRADLTLGANLEDGRGNVVLNLGYTKRDPIRQGQRDYSEFNISSFSGNPGGSSTTTPIRISAAGGASGILGNISTDPDTGAESNTGFLQLDPDAGVLRPGFTPFNFNPFNYFQLPLEQYRIYAQGNYEISPAFEVFAEAMYVDNEVRTNGAPSGTFGVTAPIPLSNPFLPQGIVDQICAADTLLYVPAIPDDPATPEDESAPAVSAPGQVEAFLDPAACAAARAATDPDDPNFTTVNLTLGRRLVEFGERLSVRETKQFQIKTGVRGEISPTLNYEAFFSYGESDRTRKQSGNGLRSRLLQSLNSTSTDQCLDTTNGCVPINLFGPTGSVQPEAQAFIDTGNQQSNFNRLTQAGAYIEGEPGFTLPWALSGVSFVLGTEYREYTAGASSDILSQTPSEVLGNGAATPDFTGSYDVKEAYGELVVPLVEGKSFFDELTLQLGGRVSDYSTTGTEYTWKVGATWAPVPSLLFRGNYQKVTRAPNIFELFNPQVTGLANFSADPCAGSAPLSNADLRAICLAQGATSGQIGGIIIDPAGQVNVTSGGNPNLDSEDANTWTIGAIFSPDFLPGFTATIDYYNIEVTDAITIPTEDDIFANCFGVNYADGSLAIDGSSASDPACTGIRRNPATGNLFGELATTPGLPQVRTNQGKIFTDGIDLTMAYSAPLTDSIDWNSSFQGNWTNSSTFQASPNGLDRECVGFYSSNCASLQPEFSFNWRNTFSFNDVSVSVAWRWLDSFEYEPISDPSRFVEEFTTIDSYSLVDLSARAKVLDSLDFIFGIQNVFDKTPPLVGSNIGSTGFNSGNTYPSNYDVRGRSYSLTLKLGF</sequence>
<dbReference type="OrthoDB" id="7394476at2"/>
<keyword evidence="6 8" id="KW-0472">Membrane</keyword>
<dbReference type="InterPro" id="IPR036942">
    <property type="entry name" value="Beta-barrel_TonB_sf"/>
</dbReference>
<proteinExistence type="inferred from homology"/>
<dbReference type="Pfam" id="PF00593">
    <property type="entry name" value="TonB_dep_Rec_b-barrel"/>
    <property type="match status" value="1"/>
</dbReference>